<sequence>MVNKRQKWAVDNGPLLHAEKQFNGKCKEPSTSWGTAGILDIARLEDEPLDYDKEGTLEEGGIVEEGDNIMIEKSKASVNGYLSKNKRSVGVLQKAILKTVQYDLGGTKGEKKLPVLCPSVPRGSFGTTESACSVVVPDPDVKRSGTYPATHPGDEGLCKVLLVVARERRGEEEAADGTKNMAAAPGPAAVPGPAAAPGSVALQETAALPESAAAPGPPATRQKTAALQEAAAADADTRTWCPTRRVSLPQLPGRGTRDPATLEEERGLGRYNGLGII</sequence>
<gene>
    <name evidence="2" type="ORF">NDU88_006329</name>
</gene>
<comment type="caution">
    <text evidence="2">The sequence shown here is derived from an EMBL/GenBank/DDBJ whole genome shotgun (WGS) entry which is preliminary data.</text>
</comment>
<keyword evidence="3" id="KW-1185">Reference proteome</keyword>
<evidence type="ECO:0000313" key="2">
    <source>
        <dbReference type="EMBL" id="KAJ1181119.1"/>
    </source>
</evidence>
<proteinExistence type="predicted"/>
<dbReference type="AlphaFoldDB" id="A0AAV7TZ86"/>
<feature type="compositionally biased region" description="Low complexity" evidence="1">
    <location>
        <begin position="182"/>
        <end position="196"/>
    </location>
</feature>
<dbReference type="Proteomes" id="UP001066276">
    <property type="component" value="Chromosome 3_2"/>
</dbReference>
<feature type="region of interest" description="Disordered" evidence="1">
    <location>
        <begin position="169"/>
        <end position="196"/>
    </location>
</feature>
<dbReference type="EMBL" id="JANPWB010000006">
    <property type="protein sequence ID" value="KAJ1181119.1"/>
    <property type="molecule type" value="Genomic_DNA"/>
</dbReference>
<reference evidence="2" key="1">
    <citation type="journal article" date="2022" name="bioRxiv">
        <title>Sequencing and chromosome-scale assembly of the giantPleurodeles waltlgenome.</title>
        <authorList>
            <person name="Brown T."/>
            <person name="Elewa A."/>
            <person name="Iarovenko S."/>
            <person name="Subramanian E."/>
            <person name="Araus A.J."/>
            <person name="Petzold A."/>
            <person name="Susuki M."/>
            <person name="Suzuki K.-i.T."/>
            <person name="Hayashi T."/>
            <person name="Toyoda A."/>
            <person name="Oliveira C."/>
            <person name="Osipova E."/>
            <person name="Leigh N.D."/>
            <person name="Simon A."/>
            <person name="Yun M.H."/>
        </authorList>
    </citation>
    <scope>NUCLEOTIDE SEQUENCE</scope>
    <source>
        <strain evidence="2">20211129_DDA</strain>
        <tissue evidence="2">Liver</tissue>
    </source>
</reference>
<name>A0AAV7TZ86_PLEWA</name>
<evidence type="ECO:0000256" key="1">
    <source>
        <dbReference type="SAM" id="MobiDB-lite"/>
    </source>
</evidence>
<protein>
    <submittedName>
        <fullName evidence="2">Uncharacterized protein</fullName>
    </submittedName>
</protein>
<organism evidence="2 3">
    <name type="scientific">Pleurodeles waltl</name>
    <name type="common">Iberian ribbed newt</name>
    <dbReference type="NCBI Taxonomy" id="8319"/>
    <lineage>
        <taxon>Eukaryota</taxon>
        <taxon>Metazoa</taxon>
        <taxon>Chordata</taxon>
        <taxon>Craniata</taxon>
        <taxon>Vertebrata</taxon>
        <taxon>Euteleostomi</taxon>
        <taxon>Amphibia</taxon>
        <taxon>Batrachia</taxon>
        <taxon>Caudata</taxon>
        <taxon>Salamandroidea</taxon>
        <taxon>Salamandridae</taxon>
        <taxon>Pleurodelinae</taxon>
        <taxon>Pleurodeles</taxon>
    </lineage>
</organism>
<accession>A0AAV7TZ86</accession>
<evidence type="ECO:0000313" key="3">
    <source>
        <dbReference type="Proteomes" id="UP001066276"/>
    </source>
</evidence>